<keyword evidence="3" id="KW-1185">Reference proteome</keyword>
<evidence type="ECO:0000313" key="2">
    <source>
        <dbReference type="EMBL" id="KAK4226553.1"/>
    </source>
</evidence>
<evidence type="ECO:0000256" key="1">
    <source>
        <dbReference type="SAM" id="SignalP"/>
    </source>
</evidence>
<feature type="chain" id="PRO_5043007839" evidence="1">
    <location>
        <begin position="20"/>
        <end position="66"/>
    </location>
</feature>
<dbReference type="AlphaFoldDB" id="A0AAN7BP56"/>
<organism evidence="2 3">
    <name type="scientific">Podospora fimiseda</name>
    <dbReference type="NCBI Taxonomy" id="252190"/>
    <lineage>
        <taxon>Eukaryota</taxon>
        <taxon>Fungi</taxon>
        <taxon>Dikarya</taxon>
        <taxon>Ascomycota</taxon>
        <taxon>Pezizomycotina</taxon>
        <taxon>Sordariomycetes</taxon>
        <taxon>Sordariomycetidae</taxon>
        <taxon>Sordariales</taxon>
        <taxon>Podosporaceae</taxon>
        <taxon>Podospora</taxon>
    </lineage>
</organism>
<dbReference type="EMBL" id="MU865345">
    <property type="protein sequence ID" value="KAK4226553.1"/>
    <property type="molecule type" value="Genomic_DNA"/>
</dbReference>
<sequence>MKFSILSTVFCILAQSVLADKPPHCSSPELEALCLASNADARCEGDTFKNNFPASCDKHCWCVETC</sequence>
<accession>A0AAN7BP56</accession>
<evidence type="ECO:0000313" key="3">
    <source>
        <dbReference type="Proteomes" id="UP001301958"/>
    </source>
</evidence>
<dbReference type="Proteomes" id="UP001301958">
    <property type="component" value="Unassembled WGS sequence"/>
</dbReference>
<comment type="caution">
    <text evidence="2">The sequence shown here is derived from an EMBL/GenBank/DDBJ whole genome shotgun (WGS) entry which is preliminary data.</text>
</comment>
<reference evidence="2" key="2">
    <citation type="submission" date="2023-05" db="EMBL/GenBank/DDBJ databases">
        <authorList>
            <consortium name="Lawrence Berkeley National Laboratory"/>
            <person name="Steindorff A."/>
            <person name="Hensen N."/>
            <person name="Bonometti L."/>
            <person name="Westerberg I."/>
            <person name="Brannstrom I.O."/>
            <person name="Guillou S."/>
            <person name="Cros-Aarteil S."/>
            <person name="Calhoun S."/>
            <person name="Haridas S."/>
            <person name="Kuo A."/>
            <person name="Mondo S."/>
            <person name="Pangilinan J."/>
            <person name="Riley R."/>
            <person name="Labutti K."/>
            <person name="Andreopoulos B."/>
            <person name="Lipzen A."/>
            <person name="Chen C."/>
            <person name="Yanf M."/>
            <person name="Daum C."/>
            <person name="Ng V."/>
            <person name="Clum A."/>
            <person name="Ohm R."/>
            <person name="Martin F."/>
            <person name="Silar P."/>
            <person name="Natvig D."/>
            <person name="Lalanne C."/>
            <person name="Gautier V."/>
            <person name="Ament-Velasquez S.L."/>
            <person name="Kruys A."/>
            <person name="Hutchinson M.I."/>
            <person name="Powell A.J."/>
            <person name="Barry K."/>
            <person name="Miller A.N."/>
            <person name="Grigoriev I.V."/>
            <person name="Debuchy R."/>
            <person name="Gladieux P."/>
            <person name="Thoren M.H."/>
            <person name="Johannesson H."/>
        </authorList>
    </citation>
    <scope>NUCLEOTIDE SEQUENCE</scope>
    <source>
        <strain evidence="2">CBS 990.96</strain>
    </source>
</reference>
<protein>
    <submittedName>
        <fullName evidence="2">Uncharacterized protein</fullName>
    </submittedName>
</protein>
<proteinExistence type="predicted"/>
<keyword evidence="1" id="KW-0732">Signal</keyword>
<reference evidence="2" key="1">
    <citation type="journal article" date="2023" name="Mol. Phylogenet. Evol.">
        <title>Genome-scale phylogeny and comparative genomics of the fungal order Sordariales.</title>
        <authorList>
            <person name="Hensen N."/>
            <person name="Bonometti L."/>
            <person name="Westerberg I."/>
            <person name="Brannstrom I.O."/>
            <person name="Guillou S."/>
            <person name="Cros-Aarteil S."/>
            <person name="Calhoun S."/>
            <person name="Haridas S."/>
            <person name="Kuo A."/>
            <person name="Mondo S."/>
            <person name="Pangilinan J."/>
            <person name="Riley R."/>
            <person name="LaButti K."/>
            <person name="Andreopoulos B."/>
            <person name="Lipzen A."/>
            <person name="Chen C."/>
            <person name="Yan M."/>
            <person name="Daum C."/>
            <person name="Ng V."/>
            <person name="Clum A."/>
            <person name="Steindorff A."/>
            <person name="Ohm R.A."/>
            <person name="Martin F."/>
            <person name="Silar P."/>
            <person name="Natvig D.O."/>
            <person name="Lalanne C."/>
            <person name="Gautier V."/>
            <person name="Ament-Velasquez S.L."/>
            <person name="Kruys A."/>
            <person name="Hutchinson M.I."/>
            <person name="Powell A.J."/>
            <person name="Barry K."/>
            <person name="Miller A.N."/>
            <person name="Grigoriev I.V."/>
            <person name="Debuchy R."/>
            <person name="Gladieux P."/>
            <person name="Hiltunen Thoren M."/>
            <person name="Johannesson H."/>
        </authorList>
    </citation>
    <scope>NUCLEOTIDE SEQUENCE</scope>
    <source>
        <strain evidence="2">CBS 990.96</strain>
    </source>
</reference>
<gene>
    <name evidence="2" type="ORF">QBC38DRAFT_456090</name>
</gene>
<name>A0AAN7BP56_9PEZI</name>
<feature type="signal peptide" evidence="1">
    <location>
        <begin position="1"/>
        <end position="19"/>
    </location>
</feature>